<proteinExistence type="inferred from homology"/>
<dbReference type="PANTHER" id="PTHR14024:SF49">
    <property type="entry name" value="LIPID STORAGE DROPLETS SURFACE-BINDING PROTEIN 1"/>
    <property type="match status" value="1"/>
</dbReference>
<comment type="similarity">
    <text evidence="2">Belongs to the perilipin family.</text>
</comment>
<dbReference type="GO" id="GO:0019915">
    <property type="term" value="P:lipid storage"/>
    <property type="evidence" value="ECO:0007669"/>
    <property type="project" value="TreeGrafter"/>
</dbReference>
<evidence type="ECO:0000313" key="5">
    <source>
        <dbReference type="EMBL" id="KAK0168274.1"/>
    </source>
</evidence>
<dbReference type="GO" id="GO:0005829">
    <property type="term" value="C:cytosol"/>
    <property type="evidence" value="ECO:0007669"/>
    <property type="project" value="TreeGrafter"/>
</dbReference>
<evidence type="ECO:0008006" key="7">
    <source>
        <dbReference type="Google" id="ProtNLM"/>
    </source>
</evidence>
<feature type="compositionally biased region" description="Low complexity" evidence="4">
    <location>
        <begin position="368"/>
        <end position="382"/>
    </location>
</feature>
<sequence>MIKSTSQTNQQQFELQLESIARLSSLPIVESSFDIANNVYKKIKRSNSLMNWSLNAAEQSLAIATSSAIPAIFILNKPILAIDHILCRGIEIVEQRVPAVHLPPQLLYWNTREFMNNKIVMPMLKRAGSVTQMSSQAANAAVDTLDGALTVADKYIDHYLPGDPSDKAIEDVKPIELTSKTARTFEHGARFSKKLQRRLTRRTLAEARALKHQGTECIHVLLYVTKLIVTDPKMAFKQAQELWASLSLSEPENQARPSTLEELLVLLTRETARRIVHLVNASVKLAAMAPRRVGVTFMSMSHQLLSMIDATLKMTPLIGKREAIASEIFALEAALHRLSISATLFLESTAVFLAGRPESKKLSVPQTHELNNHNNHLTPTENYPLNGTD</sequence>
<gene>
    <name evidence="5" type="ORF">PV327_002098</name>
</gene>
<comment type="subcellular location">
    <subcellularLocation>
        <location evidence="1">Lipid droplet</location>
    </subcellularLocation>
</comment>
<dbReference type="Pfam" id="PF03036">
    <property type="entry name" value="Perilipin"/>
    <property type="match status" value="1"/>
</dbReference>
<comment type="caution">
    <text evidence="5">The sequence shown here is derived from an EMBL/GenBank/DDBJ whole genome shotgun (WGS) entry which is preliminary data.</text>
</comment>
<evidence type="ECO:0000256" key="3">
    <source>
        <dbReference type="ARBA" id="ARBA00022677"/>
    </source>
</evidence>
<reference evidence="5" key="1">
    <citation type="journal article" date="2023" name="bioRxiv">
        <title>Scaffold-level genome assemblies of two parasitoid biocontrol wasps reveal the parthenogenesis mechanism and an associated novel virus.</title>
        <authorList>
            <person name="Inwood S."/>
            <person name="Skelly J."/>
            <person name="Guhlin J."/>
            <person name="Harrop T."/>
            <person name="Goldson S."/>
            <person name="Dearden P."/>
        </authorList>
    </citation>
    <scope>NUCLEOTIDE SEQUENCE</scope>
    <source>
        <strain evidence="5">Lincoln</strain>
        <tissue evidence="5">Whole body</tissue>
    </source>
</reference>
<evidence type="ECO:0000256" key="2">
    <source>
        <dbReference type="ARBA" id="ARBA00006311"/>
    </source>
</evidence>
<keyword evidence="6" id="KW-1185">Reference proteome</keyword>
<organism evidence="5 6">
    <name type="scientific">Microctonus hyperodae</name>
    <name type="common">Parasitoid wasp</name>
    <dbReference type="NCBI Taxonomy" id="165561"/>
    <lineage>
        <taxon>Eukaryota</taxon>
        <taxon>Metazoa</taxon>
        <taxon>Ecdysozoa</taxon>
        <taxon>Arthropoda</taxon>
        <taxon>Hexapoda</taxon>
        <taxon>Insecta</taxon>
        <taxon>Pterygota</taxon>
        <taxon>Neoptera</taxon>
        <taxon>Endopterygota</taxon>
        <taxon>Hymenoptera</taxon>
        <taxon>Apocrita</taxon>
        <taxon>Ichneumonoidea</taxon>
        <taxon>Braconidae</taxon>
        <taxon>Euphorinae</taxon>
        <taxon>Microctonus</taxon>
    </lineage>
</organism>
<reference evidence="5" key="2">
    <citation type="submission" date="2023-03" db="EMBL/GenBank/DDBJ databases">
        <authorList>
            <person name="Inwood S.N."/>
            <person name="Skelly J.G."/>
            <person name="Guhlin J."/>
            <person name="Harrop T.W.R."/>
            <person name="Goldson S.G."/>
            <person name="Dearden P.K."/>
        </authorList>
    </citation>
    <scope>NUCLEOTIDE SEQUENCE</scope>
    <source>
        <strain evidence="5">Lincoln</strain>
        <tissue evidence="5">Whole body</tissue>
    </source>
</reference>
<evidence type="ECO:0000256" key="4">
    <source>
        <dbReference type="SAM" id="MobiDB-lite"/>
    </source>
</evidence>
<evidence type="ECO:0000256" key="1">
    <source>
        <dbReference type="ARBA" id="ARBA00004502"/>
    </source>
</evidence>
<name>A0AA39FF98_MICHY</name>
<dbReference type="EMBL" id="JAQQBR010001831">
    <property type="protein sequence ID" value="KAK0168274.1"/>
    <property type="molecule type" value="Genomic_DNA"/>
</dbReference>
<protein>
    <recommendedName>
        <fullName evidence="7">Lipid storage droplets surface-binding protein 1</fullName>
    </recommendedName>
</protein>
<dbReference type="Proteomes" id="UP001168972">
    <property type="component" value="Unassembled WGS sequence"/>
</dbReference>
<evidence type="ECO:0000313" key="6">
    <source>
        <dbReference type="Proteomes" id="UP001168972"/>
    </source>
</evidence>
<keyword evidence="3" id="KW-0551">Lipid droplet</keyword>
<dbReference type="InterPro" id="IPR004279">
    <property type="entry name" value="Perilipin"/>
</dbReference>
<dbReference type="AlphaFoldDB" id="A0AA39FF98"/>
<feature type="region of interest" description="Disordered" evidence="4">
    <location>
        <begin position="368"/>
        <end position="389"/>
    </location>
</feature>
<dbReference type="PANTHER" id="PTHR14024">
    <property type="entry name" value="PERILIPIN"/>
    <property type="match status" value="1"/>
</dbReference>
<accession>A0AA39FF98</accession>
<dbReference type="GO" id="GO:0005811">
    <property type="term" value="C:lipid droplet"/>
    <property type="evidence" value="ECO:0007669"/>
    <property type="project" value="UniProtKB-SubCell"/>
</dbReference>
<dbReference type="GO" id="GO:0010890">
    <property type="term" value="P:positive regulation of triglyceride storage"/>
    <property type="evidence" value="ECO:0007669"/>
    <property type="project" value="TreeGrafter"/>
</dbReference>